<dbReference type="AlphaFoldDB" id="A0A0C7QQ45"/>
<dbReference type="RefSeq" id="WP_055341416.1">
    <property type="nucleotide sequence ID" value="NZ_CEKZ01000003.1"/>
</dbReference>
<evidence type="ECO:0000256" key="6">
    <source>
        <dbReference type="ARBA" id="ARBA00022989"/>
    </source>
</evidence>
<evidence type="ECO:0000256" key="5">
    <source>
        <dbReference type="ARBA" id="ARBA00022801"/>
    </source>
</evidence>
<dbReference type="GO" id="GO:0006508">
    <property type="term" value="P:proteolysis"/>
    <property type="evidence" value="ECO:0007669"/>
    <property type="project" value="UniProtKB-KW"/>
</dbReference>
<dbReference type="GO" id="GO:0009372">
    <property type="term" value="P:quorum sensing"/>
    <property type="evidence" value="ECO:0007669"/>
    <property type="project" value="UniProtKB-KW"/>
</dbReference>
<keyword evidence="3" id="KW-0645">Protease</keyword>
<keyword evidence="4 8" id="KW-0812">Transmembrane</keyword>
<dbReference type="SMART" id="SM00793">
    <property type="entry name" value="AgrB"/>
    <property type="match status" value="1"/>
</dbReference>
<name>A0A0C7QQ45_PARSO</name>
<keyword evidence="2" id="KW-0673">Quorum sensing</keyword>
<evidence type="ECO:0000256" key="2">
    <source>
        <dbReference type="ARBA" id="ARBA00022654"/>
    </source>
</evidence>
<dbReference type="Pfam" id="PF04647">
    <property type="entry name" value="AgrB"/>
    <property type="match status" value="1"/>
</dbReference>
<gene>
    <name evidence="9" type="ORF">R28058_05851</name>
</gene>
<feature type="transmembrane region" description="Helical" evidence="8">
    <location>
        <begin position="143"/>
        <end position="161"/>
    </location>
</feature>
<proteinExistence type="predicted"/>
<evidence type="ECO:0000313" key="9">
    <source>
        <dbReference type="EMBL" id="CEQ02852.1"/>
    </source>
</evidence>
<evidence type="ECO:0000256" key="7">
    <source>
        <dbReference type="ARBA" id="ARBA00023136"/>
    </source>
</evidence>
<dbReference type="EMBL" id="CEKZ01000003">
    <property type="protein sequence ID" value="CEQ02852.1"/>
    <property type="molecule type" value="Genomic_DNA"/>
</dbReference>
<sequence length="188" mass="21633">MMMKKFDNFVESICKYNKFPDEQTEEIKYIMRIISLELIKLLLVIILFSVFGYSKEILLVVGVMICTRPFTGGYHESSQKRCLVATIILSLLIIILSENSSLNTISIIVINAVNIFSVYNQAPIVNACMPITKESLIRKNKKIAIVNYIVLFAISIFLYKYTLYRNIITWTLTLNVCLMFNQKKHKGA</sequence>
<keyword evidence="1" id="KW-1003">Cell membrane</keyword>
<evidence type="ECO:0000256" key="1">
    <source>
        <dbReference type="ARBA" id="ARBA00022475"/>
    </source>
</evidence>
<accession>A0A0C7QQ45</accession>
<dbReference type="GO" id="GO:0016020">
    <property type="term" value="C:membrane"/>
    <property type="evidence" value="ECO:0007669"/>
    <property type="project" value="InterPro"/>
</dbReference>
<dbReference type="OrthoDB" id="1910345at2"/>
<evidence type="ECO:0000313" key="10">
    <source>
        <dbReference type="Proteomes" id="UP000049127"/>
    </source>
</evidence>
<evidence type="ECO:0000256" key="8">
    <source>
        <dbReference type="SAM" id="Phobius"/>
    </source>
</evidence>
<reference evidence="10" key="1">
    <citation type="submission" date="2015-01" db="EMBL/GenBank/DDBJ databases">
        <authorList>
            <person name="Aslett M.A."/>
            <person name="De Silva N."/>
        </authorList>
    </citation>
    <scope>NUCLEOTIDE SEQUENCE [LARGE SCALE GENOMIC DNA]</scope>
    <source>
        <strain evidence="10">R28058</strain>
    </source>
</reference>
<organism evidence="9 10">
    <name type="scientific">Paraclostridium sordellii</name>
    <name type="common">Clostridium sordellii</name>
    <dbReference type="NCBI Taxonomy" id="1505"/>
    <lineage>
        <taxon>Bacteria</taxon>
        <taxon>Bacillati</taxon>
        <taxon>Bacillota</taxon>
        <taxon>Clostridia</taxon>
        <taxon>Peptostreptococcales</taxon>
        <taxon>Peptostreptococcaceae</taxon>
        <taxon>Paraclostridium</taxon>
    </lineage>
</organism>
<keyword evidence="7 8" id="KW-0472">Membrane</keyword>
<evidence type="ECO:0000256" key="4">
    <source>
        <dbReference type="ARBA" id="ARBA00022692"/>
    </source>
</evidence>
<protein>
    <submittedName>
        <fullName evidence="9">Accessory gene regulator B superfamily</fullName>
    </submittedName>
</protein>
<evidence type="ECO:0000256" key="3">
    <source>
        <dbReference type="ARBA" id="ARBA00022670"/>
    </source>
</evidence>
<feature type="transmembrane region" description="Helical" evidence="8">
    <location>
        <begin position="81"/>
        <end position="97"/>
    </location>
</feature>
<keyword evidence="6 8" id="KW-1133">Transmembrane helix</keyword>
<dbReference type="GO" id="GO:0008233">
    <property type="term" value="F:peptidase activity"/>
    <property type="evidence" value="ECO:0007669"/>
    <property type="project" value="UniProtKB-KW"/>
</dbReference>
<dbReference type="Proteomes" id="UP000049127">
    <property type="component" value="Unassembled WGS sequence"/>
</dbReference>
<keyword evidence="5" id="KW-0378">Hydrolase</keyword>
<dbReference type="InterPro" id="IPR006741">
    <property type="entry name" value="AgrB"/>
</dbReference>